<dbReference type="Proteomes" id="UP000494245">
    <property type="component" value="Unassembled WGS sequence"/>
</dbReference>
<evidence type="ECO:0000256" key="4">
    <source>
        <dbReference type="ARBA" id="ARBA00022695"/>
    </source>
</evidence>
<keyword evidence="4 12" id="KW-0548">Nucleotidyltransferase</keyword>
<dbReference type="EC" id="2.7.7.101" evidence="12"/>
<evidence type="ECO:0000256" key="3">
    <source>
        <dbReference type="ARBA" id="ARBA00022679"/>
    </source>
</evidence>
<comment type="catalytic activity">
    <reaction evidence="12">
        <text>ssDNA + n NTP = ssDNA/pppN(pN)n-1 hybrid + (n-1) diphosphate.</text>
        <dbReference type="EC" id="2.7.7.101"/>
    </reaction>
</comment>
<evidence type="ECO:0000256" key="5">
    <source>
        <dbReference type="ARBA" id="ARBA00022705"/>
    </source>
</evidence>
<keyword evidence="9" id="KW-0460">Magnesium</keyword>
<dbReference type="FunFam" id="3.90.980.10:FF:000001">
    <property type="entry name" value="DNA primase"/>
    <property type="match status" value="1"/>
</dbReference>
<evidence type="ECO:0000256" key="13">
    <source>
        <dbReference type="PIRNR" id="PIRNR002811"/>
    </source>
</evidence>
<dbReference type="InterPro" id="IPR013264">
    <property type="entry name" value="DNAG_N"/>
</dbReference>
<sequence length="588" mass="65589">MKSDPRAIQALKSRMGIADVIRRYMALKPAGSRLVGLCPFHNEKTPSFSVNPDKGVFYCFGCQASGDVIDFYCRINGLDFREGLEQLAREAGVALADYKPDPKEEQRRRQRQAGALMHSLARDHYRERLHGPEGASAREYLDRRGVSPEMAELFQLGYAPADYHGLEGLLRRKGYREQDAVEAGLLVRGDDGRVWDRFRDRLMFPIHEVSGKVVAFGGRVMGEGEPKYLNSSDSTVYKKGEHLYGLHQARPHFTKAGRALLTEGYLDVIALHQHGFREACGVLGTALTPQQVKRLTGFVRHVALVFDGDAAGLKAGLRSARMLLAQGAECRVALMPQGEDADSLLKAGGARAFQACLDEARDGIDFCLSTVRASRSSKEVVDWALEFLEELASDAVRAAMLTRLAHGLGVGEHELRNLAARRGARPRQGREQGGEQGRGGEGPKGAPAGGKERAPSVEARADAQVLEFAIRCPDFLPEMERFGVFETLATQRARAFWRLLARYGQSDVLPYLDERQKRFWGLCASKDPLPEEEARRWWEDITAHADKVRAEERRRELIEAMRVARDRGDSEEEKRLMAAFSELVGRNQ</sequence>
<evidence type="ECO:0000313" key="17">
    <source>
        <dbReference type="EMBL" id="GFK92255.1"/>
    </source>
</evidence>
<evidence type="ECO:0000256" key="11">
    <source>
        <dbReference type="ARBA" id="ARBA00023163"/>
    </source>
</evidence>
<dbReference type="CDD" id="cd03364">
    <property type="entry name" value="TOPRIM_DnaG_primases"/>
    <property type="match status" value="1"/>
</dbReference>
<keyword evidence="7 12" id="KW-0863">Zinc-finger</keyword>
<dbReference type="Gene3D" id="3.90.980.10">
    <property type="entry name" value="DNA primase, catalytic core, N-terminal domain"/>
    <property type="match status" value="1"/>
</dbReference>
<dbReference type="SMART" id="SM00400">
    <property type="entry name" value="ZnF_CHCC"/>
    <property type="match status" value="1"/>
</dbReference>
<evidence type="ECO:0000256" key="6">
    <source>
        <dbReference type="ARBA" id="ARBA00022723"/>
    </source>
</evidence>
<dbReference type="InterPro" id="IPR006295">
    <property type="entry name" value="DNA_primase_DnaG"/>
</dbReference>
<keyword evidence="18" id="KW-1185">Reference proteome</keyword>
<evidence type="ECO:0000256" key="9">
    <source>
        <dbReference type="ARBA" id="ARBA00022842"/>
    </source>
</evidence>
<dbReference type="GO" id="GO:1990077">
    <property type="term" value="C:primosome complex"/>
    <property type="evidence" value="ECO:0007669"/>
    <property type="project" value="UniProtKB-KW"/>
</dbReference>
<comment type="caution">
    <text evidence="17">The sequence shown here is derived from an EMBL/GenBank/DDBJ whole genome shotgun (WGS) entry which is preliminary data.</text>
</comment>
<dbReference type="GO" id="GO:0003899">
    <property type="term" value="F:DNA-directed RNA polymerase activity"/>
    <property type="evidence" value="ECO:0007669"/>
    <property type="project" value="UniProtKB-UniRule"/>
</dbReference>
<dbReference type="PROSITE" id="PS50880">
    <property type="entry name" value="TOPRIM"/>
    <property type="match status" value="1"/>
</dbReference>
<accession>A0A6V8LVI2</accession>
<dbReference type="GO" id="GO:0003677">
    <property type="term" value="F:DNA binding"/>
    <property type="evidence" value="ECO:0007669"/>
    <property type="project" value="UniProtKB-KW"/>
</dbReference>
<evidence type="ECO:0000256" key="15">
    <source>
        <dbReference type="SAM" id="MobiDB-lite"/>
    </source>
</evidence>
<dbReference type="RefSeq" id="WP_173080225.1">
    <property type="nucleotide sequence ID" value="NZ_BLTE01000001.1"/>
</dbReference>
<dbReference type="InterPro" id="IPR034151">
    <property type="entry name" value="TOPRIM_DnaG_bac"/>
</dbReference>
<keyword evidence="3 12" id="KW-0808">Transferase</keyword>
<feature type="domain" description="Toprim" evidence="16">
    <location>
        <begin position="257"/>
        <end position="338"/>
    </location>
</feature>
<keyword evidence="5 12" id="KW-0235">DNA replication</keyword>
<evidence type="ECO:0000256" key="7">
    <source>
        <dbReference type="ARBA" id="ARBA00022771"/>
    </source>
</evidence>
<evidence type="ECO:0000256" key="10">
    <source>
        <dbReference type="ARBA" id="ARBA00023125"/>
    </source>
</evidence>
<organism evidence="17 18">
    <name type="scientific">Fundidesulfovibrio magnetotacticus</name>
    <dbReference type="NCBI Taxonomy" id="2730080"/>
    <lineage>
        <taxon>Bacteria</taxon>
        <taxon>Pseudomonadati</taxon>
        <taxon>Thermodesulfobacteriota</taxon>
        <taxon>Desulfovibrionia</taxon>
        <taxon>Desulfovibrionales</taxon>
        <taxon>Desulfovibrionaceae</taxon>
        <taxon>Fundidesulfovibrio</taxon>
    </lineage>
</organism>
<evidence type="ECO:0000313" key="18">
    <source>
        <dbReference type="Proteomes" id="UP000494245"/>
    </source>
</evidence>
<evidence type="ECO:0000259" key="16">
    <source>
        <dbReference type="PROSITE" id="PS50880"/>
    </source>
</evidence>
<dbReference type="Pfam" id="PF08275">
    <property type="entry name" value="DNAG_N"/>
    <property type="match status" value="1"/>
</dbReference>
<keyword evidence="11 12" id="KW-0804">Transcription</keyword>
<dbReference type="Gene3D" id="3.40.1360.10">
    <property type="match status" value="1"/>
</dbReference>
<dbReference type="SMART" id="SM00493">
    <property type="entry name" value="TOPRIM"/>
    <property type="match status" value="1"/>
</dbReference>
<comment type="similarity">
    <text evidence="12 13">Belongs to the DnaG primase family.</text>
</comment>
<dbReference type="InterPro" id="IPR006171">
    <property type="entry name" value="TOPRIM_dom"/>
</dbReference>
<dbReference type="Gene3D" id="3.90.580.10">
    <property type="entry name" value="Zinc finger, CHC2-type domain"/>
    <property type="match status" value="1"/>
</dbReference>
<dbReference type="EMBL" id="BLTE01000001">
    <property type="protein sequence ID" value="GFK92255.1"/>
    <property type="molecule type" value="Genomic_DNA"/>
</dbReference>
<gene>
    <name evidence="17" type="primary">dnaG_1</name>
    <name evidence="12" type="synonym">dnaG</name>
    <name evidence="17" type="ORF">NNJEOMEG_00077</name>
</gene>
<dbReference type="InterPro" id="IPR002694">
    <property type="entry name" value="Znf_CHC2"/>
</dbReference>
<evidence type="ECO:0000256" key="8">
    <source>
        <dbReference type="ARBA" id="ARBA00022833"/>
    </source>
</evidence>
<comment type="subunit">
    <text evidence="12">Monomer. Interacts with DnaB.</text>
</comment>
<dbReference type="InterPro" id="IPR036977">
    <property type="entry name" value="DNA_primase_Znf_CHC2"/>
</dbReference>
<evidence type="ECO:0000256" key="12">
    <source>
        <dbReference type="HAMAP-Rule" id="MF_00974"/>
    </source>
</evidence>
<reference evidence="17 18" key="2">
    <citation type="submission" date="2020-05" db="EMBL/GenBank/DDBJ databases">
        <title>Draft genome sequence of Desulfovibrio sp. strainFSS-1.</title>
        <authorList>
            <person name="Shimoshige H."/>
            <person name="Kobayashi H."/>
            <person name="Maekawa T."/>
        </authorList>
    </citation>
    <scope>NUCLEOTIDE SEQUENCE [LARGE SCALE GENOMIC DNA]</scope>
    <source>
        <strain evidence="17 18">SIID29052-01</strain>
    </source>
</reference>
<evidence type="ECO:0000256" key="2">
    <source>
        <dbReference type="ARBA" id="ARBA00022515"/>
    </source>
</evidence>
<dbReference type="PIRSF" id="PIRSF002811">
    <property type="entry name" value="DnaG"/>
    <property type="match status" value="1"/>
</dbReference>
<keyword evidence="10 12" id="KW-0238">DNA-binding</keyword>
<dbReference type="Pfam" id="PF01807">
    <property type="entry name" value="Zn_ribbon_DnaG"/>
    <property type="match status" value="1"/>
</dbReference>
<dbReference type="NCBIfam" id="TIGR01391">
    <property type="entry name" value="dnaG"/>
    <property type="match status" value="1"/>
</dbReference>
<dbReference type="InterPro" id="IPR050219">
    <property type="entry name" value="DnaG_primase"/>
</dbReference>
<keyword evidence="6 12" id="KW-0479">Metal-binding</keyword>
<feature type="region of interest" description="Disordered" evidence="15">
    <location>
        <begin position="419"/>
        <end position="457"/>
    </location>
</feature>
<dbReference type="PANTHER" id="PTHR30313:SF2">
    <property type="entry name" value="DNA PRIMASE"/>
    <property type="match status" value="1"/>
</dbReference>
<dbReference type="GO" id="GO:0008270">
    <property type="term" value="F:zinc ion binding"/>
    <property type="evidence" value="ECO:0007669"/>
    <property type="project" value="UniProtKB-UniRule"/>
</dbReference>
<proteinExistence type="inferred from homology"/>
<protein>
    <recommendedName>
        <fullName evidence="12 13">DNA primase</fullName>
        <ecNumber evidence="12">2.7.7.101</ecNumber>
    </recommendedName>
</protein>
<dbReference type="PANTHER" id="PTHR30313">
    <property type="entry name" value="DNA PRIMASE"/>
    <property type="match status" value="1"/>
</dbReference>
<dbReference type="HAMAP" id="MF_00974">
    <property type="entry name" value="DNA_primase_DnaG"/>
    <property type="match status" value="1"/>
</dbReference>
<dbReference type="InterPro" id="IPR037068">
    <property type="entry name" value="DNA_primase_core_N_sf"/>
</dbReference>
<comment type="function">
    <text evidence="12 13">RNA polymerase that catalyzes the synthesis of short RNA molecules used as primers for DNA polymerase during DNA replication.</text>
</comment>
<keyword evidence="2 12" id="KW-0639">Primosome</keyword>
<dbReference type="SUPFAM" id="SSF56731">
    <property type="entry name" value="DNA primase core"/>
    <property type="match status" value="1"/>
</dbReference>
<dbReference type="GO" id="GO:0006269">
    <property type="term" value="P:DNA replication, synthesis of primer"/>
    <property type="evidence" value="ECO:0007669"/>
    <property type="project" value="UniProtKB-UniRule"/>
</dbReference>
<reference evidence="17 18" key="1">
    <citation type="submission" date="2020-04" db="EMBL/GenBank/DDBJ databases">
        <authorList>
            <consortium name="Desulfovibrio sp. FSS-1 genome sequencing consortium"/>
            <person name="Shimoshige H."/>
            <person name="Kobayashi H."/>
            <person name="Maekawa T."/>
        </authorList>
    </citation>
    <scope>NUCLEOTIDE SEQUENCE [LARGE SCALE GENOMIC DNA]</scope>
    <source>
        <strain evidence="17 18">SIID29052-01</strain>
    </source>
</reference>
<dbReference type="GO" id="GO:0000428">
    <property type="term" value="C:DNA-directed RNA polymerase complex"/>
    <property type="evidence" value="ECO:0007669"/>
    <property type="project" value="UniProtKB-KW"/>
</dbReference>
<dbReference type="InterPro" id="IPR030846">
    <property type="entry name" value="DnaG_bac"/>
</dbReference>
<dbReference type="SUPFAM" id="SSF57783">
    <property type="entry name" value="Zinc beta-ribbon"/>
    <property type="match status" value="1"/>
</dbReference>
<evidence type="ECO:0000256" key="1">
    <source>
        <dbReference type="ARBA" id="ARBA00022478"/>
    </source>
</evidence>
<keyword evidence="1 12" id="KW-0240">DNA-directed RNA polymerase</keyword>
<comment type="domain">
    <text evidence="12">Contains an N-terminal zinc-binding domain, a central core domain that contains the primase activity, and a C-terminal DnaB-binding domain.</text>
</comment>
<keyword evidence="8 12" id="KW-0862">Zinc</keyword>
<feature type="compositionally biased region" description="Gly residues" evidence="15">
    <location>
        <begin position="434"/>
        <end position="443"/>
    </location>
</feature>
<feature type="zinc finger region" description="CHC2-type" evidence="12 14">
    <location>
        <begin position="38"/>
        <end position="62"/>
    </location>
</feature>
<dbReference type="FunFam" id="3.90.580.10:FF:000001">
    <property type="entry name" value="DNA primase"/>
    <property type="match status" value="1"/>
</dbReference>
<dbReference type="AlphaFoldDB" id="A0A6V8LVI2"/>
<evidence type="ECO:0000256" key="14">
    <source>
        <dbReference type="PIRSR" id="PIRSR002811-1"/>
    </source>
</evidence>
<dbReference type="Pfam" id="PF13155">
    <property type="entry name" value="Toprim_2"/>
    <property type="match status" value="1"/>
</dbReference>
<dbReference type="GO" id="GO:0005737">
    <property type="term" value="C:cytoplasm"/>
    <property type="evidence" value="ECO:0007669"/>
    <property type="project" value="TreeGrafter"/>
</dbReference>
<comment type="cofactor">
    <cofactor evidence="12 13 14">
        <name>Zn(2+)</name>
        <dbReference type="ChEBI" id="CHEBI:29105"/>
    </cofactor>
    <text evidence="12 13 14">Binds 1 zinc ion per monomer.</text>
</comment>
<name>A0A6V8LVI2_9BACT</name>